<dbReference type="EMBL" id="QKWP01001083">
    <property type="protein sequence ID" value="RIB11910.1"/>
    <property type="molecule type" value="Genomic_DNA"/>
</dbReference>
<accession>A0A397UNT5</accession>
<sequence length="337" mass="38515">MSSETISVEKKRKWNDDPNNDDQKDSNRQPIRLPSKPYWVDKVADEERNNNWDNWPASDQKLDNLDNSSVISKSDSDGFDWSRVSTNHDCNNKYAHLDDSSNLTDRISKFGSSMHRSSYPQSYRDTDLVYDHYRESSRYSDPYPRSSRSRSLYSSKSVLESTRSRHKTNFSPYNKTYAPPTSPRHLPVISTTPSVSPPPSSAITGIKRNLDNGCKSAANTLTKFIQAIGSLLIEATKNFLGAPIVIQYFADGTDPIFYQGATSFDAKRIGYSQSGFYMLREFHEEVEEYLKKEFPTSHIESNGNDKKWSVSISNFIDAKQIRRHLSLKETSLKETNN</sequence>
<protein>
    <submittedName>
        <fullName evidence="2">Uncharacterized protein</fullName>
    </submittedName>
</protein>
<organism evidence="2 3">
    <name type="scientific">Gigaspora rosea</name>
    <dbReference type="NCBI Taxonomy" id="44941"/>
    <lineage>
        <taxon>Eukaryota</taxon>
        <taxon>Fungi</taxon>
        <taxon>Fungi incertae sedis</taxon>
        <taxon>Mucoromycota</taxon>
        <taxon>Glomeromycotina</taxon>
        <taxon>Glomeromycetes</taxon>
        <taxon>Diversisporales</taxon>
        <taxon>Gigasporaceae</taxon>
        <taxon>Gigaspora</taxon>
    </lineage>
</organism>
<reference evidence="2 3" key="1">
    <citation type="submission" date="2018-06" db="EMBL/GenBank/DDBJ databases">
        <title>Comparative genomics reveals the genomic features of Rhizophagus irregularis, R. cerebriforme, R. diaphanum and Gigaspora rosea, and their symbiotic lifestyle signature.</title>
        <authorList>
            <person name="Morin E."/>
            <person name="San Clemente H."/>
            <person name="Chen E.C.H."/>
            <person name="De La Providencia I."/>
            <person name="Hainaut M."/>
            <person name="Kuo A."/>
            <person name="Kohler A."/>
            <person name="Murat C."/>
            <person name="Tang N."/>
            <person name="Roy S."/>
            <person name="Loubradou J."/>
            <person name="Henrissat B."/>
            <person name="Grigoriev I.V."/>
            <person name="Corradi N."/>
            <person name="Roux C."/>
            <person name="Martin F.M."/>
        </authorList>
    </citation>
    <scope>NUCLEOTIDE SEQUENCE [LARGE SCALE GENOMIC DNA]</scope>
    <source>
        <strain evidence="2 3">DAOM 194757</strain>
    </source>
</reference>
<proteinExistence type="predicted"/>
<feature type="region of interest" description="Disordered" evidence="1">
    <location>
        <begin position="1"/>
        <end position="78"/>
    </location>
</feature>
<name>A0A397UNT5_9GLOM</name>
<dbReference type="AlphaFoldDB" id="A0A397UNT5"/>
<dbReference type="Proteomes" id="UP000266673">
    <property type="component" value="Unassembled WGS sequence"/>
</dbReference>
<dbReference type="OrthoDB" id="2385487at2759"/>
<evidence type="ECO:0000256" key="1">
    <source>
        <dbReference type="SAM" id="MobiDB-lite"/>
    </source>
</evidence>
<feature type="compositionally biased region" description="Low complexity" evidence="1">
    <location>
        <begin position="139"/>
        <end position="161"/>
    </location>
</feature>
<evidence type="ECO:0000313" key="3">
    <source>
        <dbReference type="Proteomes" id="UP000266673"/>
    </source>
</evidence>
<comment type="caution">
    <text evidence="2">The sequence shown here is derived from an EMBL/GenBank/DDBJ whole genome shotgun (WGS) entry which is preliminary data.</text>
</comment>
<feature type="region of interest" description="Disordered" evidence="1">
    <location>
        <begin position="137"/>
        <end position="185"/>
    </location>
</feature>
<evidence type="ECO:0000313" key="2">
    <source>
        <dbReference type="EMBL" id="RIB11910.1"/>
    </source>
</evidence>
<gene>
    <name evidence="2" type="ORF">C2G38_2202184</name>
</gene>
<keyword evidence="3" id="KW-1185">Reference proteome</keyword>